<dbReference type="CTD" id="42115"/>
<comment type="subcellular location">
    <subcellularLocation>
        <location evidence="1">Membrane</location>
        <topology evidence="1">Multi-pass membrane protein</topology>
    </subcellularLocation>
</comment>
<dbReference type="EnsemblMetazoa" id="XM_022804757">
    <property type="protein sequence ID" value="XP_022660492"/>
    <property type="gene ID" value="LOC111250084"/>
</dbReference>
<dbReference type="RefSeq" id="XP_022660492.1">
    <property type="nucleotide sequence ID" value="XM_022804757.1"/>
</dbReference>
<sequence>MSDMEPSMENFWLLRLVFNVIGYATVALPMFLLVWYIKKNKLCQSEKNRRNWLVRLSRLLVYGKLDYERVSLELRGSAEQPTEKQRTFIGKAFVLSFCFIGLQVSYLTWGVLQEKIMTQKYYSNASETGQSFNNSQFLVFVNRVLAFVLAAVYLVVAPKQPPHTAPLYKYFYCSFSNVLSSWFQYEALKFVSFPTQVLAKASKIIPVMLMGKVVSRKSYQNYEYVVAVMISLGMSMFLLSRPVNSNKPRVESTSFSGAIILATYMLTDSFTSNWQGELFNKYKMSFIQMMCGVNLYSTLLTFVSLLQQGALMTSLRFASTHYMFAYDCIVLSICSATGQLFVFYTISQFGPVSFVIMMTIRQAVAIPLSCLIYRHSIDALGITGMVIIFTAIFFKIWYGQRRKRKPASVRFGTGGSPTKPATRNGQYEHPDQERLVAQQREEETV</sequence>
<dbReference type="GO" id="GO:0046964">
    <property type="term" value="F:3'-phosphoadenosine 5'-phosphosulfate transmembrane transporter activity"/>
    <property type="evidence" value="ECO:0007669"/>
    <property type="project" value="TreeGrafter"/>
</dbReference>
<feature type="transmembrane region" description="Helical" evidence="9">
    <location>
        <begin position="92"/>
        <end position="112"/>
    </location>
</feature>
<dbReference type="OMA" id="KFENTQF"/>
<dbReference type="GeneID" id="111250084"/>
<dbReference type="AlphaFoldDB" id="A0A7M7K2T1"/>
<dbReference type="PANTHER" id="PTHR10778">
    <property type="entry name" value="SOLUTE CARRIER FAMILY 35 MEMBER B"/>
    <property type="match status" value="1"/>
</dbReference>
<evidence type="ECO:0000256" key="4">
    <source>
        <dbReference type="ARBA" id="ARBA00022692"/>
    </source>
</evidence>
<keyword evidence="11" id="KW-1185">Reference proteome</keyword>
<feature type="region of interest" description="Disordered" evidence="8">
    <location>
        <begin position="407"/>
        <end position="445"/>
    </location>
</feature>
<dbReference type="InterPro" id="IPR013657">
    <property type="entry name" value="SCL35B1-4/HUT1"/>
</dbReference>
<protein>
    <recommendedName>
        <fullName evidence="7">Adenosine 3'-phospho 5'-phosphosulfate transporter 1</fullName>
    </recommendedName>
</protein>
<comment type="similarity">
    <text evidence="2">Belongs to the nucleotide-sugar transporter family. SLC35B subfamily.</text>
</comment>
<proteinExistence type="inferred from homology"/>
<evidence type="ECO:0000256" key="1">
    <source>
        <dbReference type="ARBA" id="ARBA00004141"/>
    </source>
</evidence>
<dbReference type="FunCoup" id="A0A7M7K2T1">
    <property type="interactions" value="997"/>
</dbReference>
<keyword evidence="5 9" id="KW-1133">Transmembrane helix</keyword>
<name>A0A7M7K2T1_VARDE</name>
<evidence type="ECO:0000256" key="9">
    <source>
        <dbReference type="SAM" id="Phobius"/>
    </source>
</evidence>
<evidence type="ECO:0000313" key="10">
    <source>
        <dbReference type="EnsemblMetazoa" id="XP_022660492"/>
    </source>
</evidence>
<dbReference type="PANTHER" id="PTHR10778:SF13">
    <property type="entry name" value="ADENOSINE 3'-PHOSPHO 5'-PHOSPHOSULFATE TRANSPORTER 1"/>
    <property type="match status" value="1"/>
</dbReference>
<dbReference type="GO" id="GO:0005789">
    <property type="term" value="C:endoplasmic reticulum membrane"/>
    <property type="evidence" value="ECO:0007669"/>
    <property type="project" value="TreeGrafter"/>
</dbReference>
<feature type="compositionally biased region" description="Basic and acidic residues" evidence="8">
    <location>
        <begin position="426"/>
        <end position="445"/>
    </location>
</feature>
<evidence type="ECO:0000256" key="6">
    <source>
        <dbReference type="ARBA" id="ARBA00023136"/>
    </source>
</evidence>
<feature type="transmembrane region" description="Helical" evidence="9">
    <location>
        <begin position="12"/>
        <end position="37"/>
    </location>
</feature>
<dbReference type="OrthoDB" id="10035043at2759"/>
<keyword evidence="3" id="KW-0813">Transport</keyword>
<evidence type="ECO:0000313" key="11">
    <source>
        <dbReference type="Proteomes" id="UP000594260"/>
    </source>
</evidence>
<dbReference type="InParanoid" id="A0A7M7K2T1"/>
<feature type="transmembrane region" description="Helical" evidence="9">
    <location>
        <begin position="222"/>
        <end position="243"/>
    </location>
</feature>
<organism evidence="10 11">
    <name type="scientific">Varroa destructor</name>
    <name type="common">Honeybee mite</name>
    <dbReference type="NCBI Taxonomy" id="109461"/>
    <lineage>
        <taxon>Eukaryota</taxon>
        <taxon>Metazoa</taxon>
        <taxon>Ecdysozoa</taxon>
        <taxon>Arthropoda</taxon>
        <taxon>Chelicerata</taxon>
        <taxon>Arachnida</taxon>
        <taxon>Acari</taxon>
        <taxon>Parasitiformes</taxon>
        <taxon>Mesostigmata</taxon>
        <taxon>Gamasina</taxon>
        <taxon>Dermanyssoidea</taxon>
        <taxon>Varroidae</taxon>
        <taxon>Varroa</taxon>
    </lineage>
</organism>
<keyword evidence="6 9" id="KW-0472">Membrane</keyword>
<accession>A0A7M7K2T1</accession>
<dbReference type="GO" id="GO:0000139">
    <property type="term" value="C:Golgi membrane"/>
    <property type="evidence" value="ECO:0007669"/>
    <property type="project" value="TreeGrafter"/>
</dbReference>
<evidence type="ECO:0000256" key="5">
    <source>
        <dbReference type="ARBA" id="ARBA00022989"/>
    </source>
</evidence>
<evidence type="ECO:0000256" key="3">
    <source>
        <dbReference type="ARBA" id="ARBA00022448"/>
    </source>
</evidence>
<evidence type="ECO:0000256" key="8">
    <source>
        <dbReference type="SAM" id="MobiDB-lite"/>
    </source>
</evidence>
<evidence type="ECO:0000256" key="2">
    <source>
        <dbReference type="ARBA" id="ARBA00010694"/>
    </source>
</evidence>
<dbReference type="Proteomes" id="UP000594260">
    <property type="component" value="Unplaced"/>
</dbReference>
<feature type="transmembrane region" description="Helical" evidence="9">
    <location>
        <begin position="286"/>
        <end position="304"/>
    </location>
</feature>
<feature type="transmembrane region" description="Helical" evidence="9">
    <location>
        <begin position="380"/>
        <end position="398"/>
    </location>
</feature>
<reference evidence="10" key="1">
    <citation type="submission" date="2021-01" db="UniProtKB">
        <authorList>
            <consortium name="EnsemblMetazoa"/>
        </authorList>
    </citation>
    <scope>IDENTIFICATION</scope>
</reference>
<dbReference type="KEGG" id="vde:111250084"/>
<dbReference type="Pfam" id="PF08449">
    <property type="entry name" value="UAA"/>
    <property type="match status" value="1"/>
</dbReference>
<evidence type="ECO:0000256" key="7">
    <source>
        <dbReference type="ARBA" id="ARBA00039668"/>
    </source>
</evidence>
<feature type="transmembrane region" description="Helical" evidence="9">
    <location>
        <begin position="137"/>
        <end position="155"/>
    </location>
</feature>
<keyword evidence="4 9" id="KW-0812">Transmembrane</keyword>